<dbReference type="OrthoDB" id="295776at2157"/>
<dbReference type="AlphaFoldDB" id="A0A1H6XTR2"/>
<dbReference type="Pfam" id="PF01451">
    <property type="entry name" value="LMWPc"/>
    <property type="match status" value="1"/>
</dbReference>
<comment type="similarity">
    <text evidence="1">Belongs to the low molecular weight phosphotyrosine protein phosphatase family.</text>
</comment>
<dbReference type="SUPFAM" id="SSF52788">
    <property type="entry name" value="Phosphotyrosine protein phosphatases I"/>
    <property type="match status" value="1"/>
</dbReference>
<evidence type="ECO:0000256" key="1">
    <source>
        <dbReference type="ARBA" id="ARBA00011063"/>
    </source>
</evidence>
<keyword evidence="3" id="KW-0904">Protein phosphatase</keyword>
<dbReference type="KEGG" id="hae:halTADL_1437"/>
<accession>A0A1H6XTR2</accession>
<dbReference type="InterPro" id="IPR036196">
    <property type="entry name" value="Ptyr_pPase_sf"/>
</dbReference>
<dbReference type="Gene3D" id="3.40.50.2300">
    <property type="match status" value="1"/>
</dbReference>
<evidence type="ECO:0000313" key="6">
    <source>
        <dbReference type="Proteomes" id="UP000198888"/>
    </source>
</evidence>
<name>A0A1H6XTR2_9EURY</name>
<dbReference type="InterPro" id="IPR023485">
    <property type="entry name" value="Ptyr_pPase"/>
</dbReference>
<dbReference type="GO" id="GO:0004725">
    <property type="term" value="F:protein tyrosine phosphatase activity"/>
    <property type="evidence" value="ECO:0007669"/>
    <property type="project" value="InterPro"/>
</dbReference>
<dbReference type="PRINTS" id="PR00719">
    <property type="entry name" value="LMWPTPASE"/>
</dbReference>
<evidence type="ECO:0000313" key="5">
    <source>
        <dbReference type="EMBL" id="SEJ32429.1"/>
    </source>
</evidence>
<organism evidence="5 6">
    <name type="scientific">Halohasta litchfieldiae</name>
    <dbReference type="NCBI Taxonomy" id="1073996"/>
    <lineage>
        <taxon>Archaea</taxon>
        <taxon>Methanobacteriati</taxon>
        <taxon>Methanobacteriota</taxon>
        <taxon>Stenosarchaea group</taxon>
        <taxon>Halobacteria</taxon>
        <taxon>Halobacteriales</taxon>
        <taxon>Haloferacaceae</taxon>
        <taxon>Halohasta</taxon>
    </lineage>
</organism>
<dbReference type="Proteomes" id="UP000198888">
    <property type="component" value="Unassembled WGS sequence"/>
</dbReference>
<dbReference type="InterPro" id="IPR050438">
    <property type="entry name" value="LMW_PTPase"/>
</dbReference>
<reference evidence="5 6" key="1">
    <citation type="submission" date="2016-10" db="EMBL/GenBank/DDBJ databases">
        <authorList>
            <person name="de Groot N.N."/>
        </authorList>
    </citation>
    <scope>NUCLEOTIDE SEQUENCE [LARGE SCALE GENOMIC DNA]</scope>
    <source>
        <strain evidence="5 6">DSM 22187</strain>
    </source>
</reference>
<dbReference type="PANTHER" id="PTHR11717:SF31">
    <property type="entry name" value="LOW MOLECULAR WEIGHT PROTEIN-TYROSINE-PHOSPHATASE ETP-RELATED"/>
    <property type="match status" value="1"/>
</dbReference>
<dbReference type="GeneID" id="35002242"/>
<dbReference type="STRING" id="1073996.SAMN05444271_14716"/>
<dbReference type="RefSeq" id="WP_089673828.1">
    <property type="nucleotide sequence ID" value="NZ_CP024845.1"/>
</dbReference>
<accession>A0A2H4Q1H0</accession>
<gene>
    <name evidence="5" type="ORF">SAMN05444271_14716</name>
</gene>
<evidence type="ECO:0000256" key="2">
    <source>
        <dbReference type="ARBA" id="ARBA00022801"/>
    </source>
</evidence>
<evidence type="ECO:0000259" key="4">
    <source>
        <dbReference type="SMART" id="SM00226"/>
    </source>
</evidence>
<keyword evidence="2" id="KW-0378">Hydrolase</keyword>
<evidence type="ECO:0000256" key="3">
    <source>
        <dbReference type="ARBA" id="ARBA00022912"/>
    </source>
</evidence>
<dbReference type="PANTHER" id="PTHR11717">
    <property type="entry name" value="LOW MOLECULAR WEIGHT PROTEIN TYROSINE PHOSPHATASE"/>
    <property type="match status" value="1"/>
</dbReference>
<sequence length="218" mass="24877">MSTLHTISNKVADKSLTEIVRQSPRFIQKQLFRRSVRFYYYQKLHRTPTKRAARRAAAIDCLSGDDTLLFVCHGNICRSPFAEWYTKQELNSRGIEGVTVDSAGFQSPSDPTSPQDAVTTATNWDVDLTDHHSVQADAEILNESDLVLLMDYKNYYNFITAFPKFSDRIFFLRLFDHGSEMELTDPYNNGTDAFETVYEQIAHCIDSILEEYSSSVSG</sequence>
<proteinExistence type="inferred from homology"/>
<dbReference type="InterPro" id="IPR017867">
    <property type="entry name" value="Tyr_phospatase_low_mol_wt"/>
</dbReference>
<protein>
    <submittedName>
        <fullName evidence="5">Protein-tyrosine phosphatase</fullName>
    </submittedName>
</protein>
<keyword evidence="6" id="KW-1185">Reference proteome</keyword>
<feature type="domain" description="Phosphotyrosine protein phosphatase I" evidence="4">
    <location>
        <begin position="66"/>
        <end position="211"/>
    </location>
</feature>
<dbReference type="EMBL" id="FNYR01000047">
    <property type="protein sequence ID" value="SEJ32429.1"/>
    <property type="molecule type" value="Genomic_DNA"/>
</dbReference>
<dbReference type="SMART" id="SM00226">
    <property type="entry name" value="LMWPc"/>
    <property type="match status" value="1"/>
</dbReference>